<dbReference type="PANTHER" id="PTHR12080:SF56">
    <property type="entry name" value="NATURAL KILLER CELL RECEPTOR 2B4"/>
    <property type="match status" value="1"/>
</dbReference>
<keyword evidence="6" id="KW-0812">Transmembrane</keyword>
<evidence type="ECO:0000256" key="6">
    <source>
        <dbReference type="SAM" id="Phobius"/>
    </source>
</evidence>
<feature type="compositionally biased region" description="Polar residues" evidence="5">
    <location>
        <begin position="416"/>
        <end position="427"/>
    </location>
</feature>
<dbReference type="AlphaFoldDB" id="A0A8T2MB48"/>
<keyword evidence="3 6" id="KW-0472">Membrane</keyword>
<evidence type="ECO:0000313" key="7">
    <source>
        <dbReference type="EMBL" id="KAG9278101.1"/>
    </source>
</evidence>
<comment type="subcellular location">
    <subcellularLocation>
        <location evidence="1">Membrane</location>
    </subcellularLocation>
</comment>
<protein>
    <recommendedName>
        <fullName evidence="9">Immunoglobulin subtype domain-containing protein</fullName>
    </recommendedName>
</protein>
<organism evidence="7 8">
    <name type="scientific">Astyanax mexicanus</name>
    <name type="common">Blind cave fish</name>
    <name type="synonym">Astyanax fasciatus mexicanus</name>
    <dbReference type="NCBI Taxonomy" id="7994"/>
    <lineage>
        <taxon>Eukaryota</taxon>
        <taxon>Metazoa</taxon>
        <taxon>Chordata</taxon>
        <taxon>Craniata</taxon>
        <taxon>Vertebrata</taxon>
        <taxon>Euteleostomi</taxon>
        <taxon>Actinopterygii</taxon>
        <taxon>Neopterygii</taxon>
        <taxon>Teleostei</taxon>
        <taxon>Ostariophysi</taxon>
        <taxon>Characiformes</taxon>
        <taxon>Characoidei</taxon>
        <taxon>Acestrorhamphidae</taxon>
        <taxon>Acestrorhamphinae</taxon>
        <taxon>Astyanax</taxon>
    </lineage>
</organism>
<gene>
    <name evidence="7" type="ORF">AMEX_G5903</name>
</gene>
<dbReference type="InterPro" id="IPR015631">
    <property type="entry name" value="CD2/SLAM_rcpt"/>
</dbReference>
<dbReference type="InterPro" id="IPR013783">
    <property type="entry name" value="Ig-like_fold"/>
</dbReference>
<feature type="non-terminal residue" evidence="7">
    <location>
        <position position="447"/>
    </location>
</feature>
<evidence type="ECO:0000256" key="5">
    <source>
        <dbReference type="SAM" id="MobiDB-lite"/>
    </source>
</evidence>
<dbReference type="SUPFAM" id="SSF48726">
    <property type="entry name" value="Immunoglobulin"/>
    <property type="match status" value="2"/>
</dbReference>
<keyword evidence="6" id="KW-1133">Transmembrane helix</keyword>
<sequence>NVFVSTGSGEKLLVQEAGTSVQMQILEPNFSTSSFDELYWKFNKNKIIIFDQEDVEKYGDFKDRMEFNKETCMLTLNNLKKTDSGLYEAIASADTDRSVAKYTLSVMGKLEAPVLTVYNSTDPCNITLTCRGHDLSITSTCYNETCEEKEVTSPGGVTLSLSVRDGAIICNHSNLVSWKQEYKTLTHLCADKDRVEFNEETYSLTLKNLQKNNSGLYEAIMRSQTDTTVAQYNLSVLDPVEPPVLTVYNTTDPCNITLTCRGHDLSINSTCYKETCEEKNMTSSGGVALFLSIKDSLIICNLSNPVSSKQEKKAFKSCDSGENPPGDPQKEWNWQLYVLIGVVVVLLILIVLGITYFCKKKMKGNASAECENTIYQDVGCVQERPTATTTLEGPSTVYSTVQPMSRQDTELRQPKSPVSSVPSNTYESVPDQMQPETIYAQVQKRQH</sequence>
<feature type="region of interest" description="Disordered" evidence="5">
    <location>
        <begin position="402"/>
        <end position="447"/>
    </location>
</feature>
<keyword evidence="2" id="KW-0732">Signal</keyword>
<dbReference type="EMBL" id="JAICCE010000004">
    <property type="protein sequence ID" value="KAG9278101.1"/>
    <property type="molecule type" value="Genomic_DNA"/>
</dbReference>
<keyword evidence="4" id="KW-0325">Glycoprotein</keyword>
<proteinExistence type="predicted"/>
<accession>A0A8T2MB48</accession>
<evidence type="ECO:0000256" key="2">
    <source>
        <dbReference type="ARBA" id="ARBA00022729"/>
    </source>
</evidence>
<reference evidence="7 8" key="1">
    <citation type="submission" date="2021-07" db="EMBL/GenBank/DDBJ databases">
        <authorList>
            <person name="Imarazene B."/>
            <person name="Zahm M."/>
            <person name="Klopp C."/>
            <person name="Cabau C."/>
            <person name="Beille S."/>
            <person name="Jouanno E."/>
            <person name="Castinel A."/>
            <person name="Lluch J."/>
            <person name="Gil L."/>
            <person name="Kuchtly C."/>
            <person name="Lopez Roques C."/>
            <person name="Donnadieu C."/>
            <person name="Parrinello H."/>
            <person name="Journot L."/>
            <person name="Du K."/>
            <person name="Schartl M."/>
            <person name="Retaux S."/>
            <person name="Guiguen Y."/>
        </authorList>
    </citation>
    <scope>NUCLEOTIDE SEQUENCE [LARGE SCALE GENOMIC DNA]</scope>
    <source>
        <strain evidence="7">Pach_M1</strain>
        <tissue evidence="7">Testis</tissue>
    </source>
</reference>
<name>A0A8T2MB48_ASTMX</name>
<comment type="caution">
    <text evidence="7">The sequence shown here is derived from an EMBL/GenBank/DDBJ whole genome shotgun (WGS) entry which is preliminary data.</text>
</comment>
<dbReference type="Gene3D" id="2.60.40.10">
    <property type="entry name" value="Immunoglobulins"/>
    <property type="match status" value="2"/>
</dbReference>
<evidence type="ECO:0000256" key="1">
    <source>
        <dbReference type="ARBA" id="ARBA00004370"/>
    </source>
</evidence>
<evidence type="ECO:0000313" key="8">
    <source>
        <dbReference type="Proteomes" id="UP000752171"/>
    </source>
</evidence>
<evidence type="ECO:0000256" key="3">
    <source>
        <dbReference type="ARBA" id="ARBA00023136"/>
    </source>
</evidence>
<dbReference type="Proteomes" id="UP000752171">
    <property type="component" value="Unassembled WGS sequence"/>
</dbReference>
<feature type="transmembrane region" description="Helical" evidence="6">
    <location>
        <begin position="334"/>
        <end position="357"/>
    </location>
</feature>
<dbReference type="InterPro" id="IPR036179">
    <property type="entry name" value="Ig-like_dom_sf"/>
</dbReference>
<evidence type="ECO:0000256" key="4">
    <source>
        <dbReference type="ARBA" id="ARBA00023180"/>
    </source>
</evidence>
<dbReference type="PANTHER" id="PTHR12080">
    <property type="entry name" value="SIGNALING LYMPHOCYTIC ACTIVATION MOLECULE"/>
    <property type="match status" value="1"/>
</dbReference>
<evidence type="ECO:0008006" key="9">
    <source>
        <dbReference type="Google" id="ProtNLM"/>
    </source>
</evidence>
<dbReference type="GO" id="GO:0016020">
    <property type="term" value="C:membrane"/>
    <property type="evidence" value="ECO:0007669"/>
    <property type="project" value="UniProtKB-SubCell"/>
</dbReference>